<dbReference type="GO" id="GO:0042589">
    <property type="term" value="C:zymogen granule membrane"/>
    <property type="evidence" value="ECO:0007669"/>
    <property type="project" value="UniProtKB-SubCell"/>
</dbReference>
<dbReference type="GO" id="GO:0005509">
    <property type="term" value="F:calcium ion binding"/>
    <property type="evidence" value="ECO:0007669"/>
    <property type="project" value="InterPro"/>
</dbReference>
<dbReference type="InterPro" id="IPR001464">
    <property type="entry name" value="Annexin"/>
</dbReference>
<dbReference type="GO" id="GO:0005544">
    <property type="term" value="F:calcium-dependent phospholipid binding"/>
    <property type="evidence" value="ECO:0007669"/>
    <property type="project" value="UniProtKB-KW"/>
</dbReference>
<dbReference type="GO" id="GO:0034704">
    <property type="term" value="C:calcium channel complex"/>
    <property type="evidence" value="ECO:0007669"/>
    <property type="project" value="UniProtKB-ARBA"/>
</dbReference>
<dbReference type="AlphaFoldDB" id="A0A226MEJ1"/>
<dbReference type="GO" id="GO:0005262">
    <property type="term" value="F:calcium channel activity"/>
    <property type="evidence" value="ECO:0007669"/>
    <property type="project" value="UniProtKB-ARBA"/>
</dbReference>
<dbReference type="STRING" id="9009.A0A226MEJ1"/>
<accession>A0A226MEJ1</accession>
<evidence type="ECO:0000256" key="9">
    <source>
        <dbReference type="ARBA" id="ARBA00023329"/>
    </source>
</evidence>
<dbReference type="GO" id="GO:0005634">
    <property type="term" value="C:nucleus"/>
    <property type="evidence" value="ECO:0007669"/>
    <property type="project" value="TreeGrafter"/>
</dbReference>
<evidence type="ECO:0000256" key="11">
    <source>
        <dbReference type="RuleBase" id="RU003540"/>
    </source>
</evidence>
<evidence type="ECO:0000256" key="10">
    <source>
        <dbReference type="ARBA" id="ARBA00024321"/>
    </source>
</evidence>
<dbReference type="PROSITE" id="PS51897">
    <property type="entry name" value="ANNEXIN_2"/>
    <property type="match status" value="4"/>
</dbReference>
<dbReference type="GO" id="GO:0001786">
    <property type="term" value="F:phosphatidylserine binding"/>
    <property type="evidence" value="ECO:0007669"/>
    <property type="project" value="TreeGrafter"/>
</dbReference>
<dbReference type="FunFam" id="1.10.220.10:FF:000022">
    <property type="entry name" value="Annexin A5"/>
    <property type="match status" value="1"/>
</dbReference>
<dbReference type="PRINTS" id="PR00196">
    <property type="entry name" value="ANNEXIN"/>
</dbReference>
<evidence type="ECO:0000313" key="12">
    <source>
        <dbReference type="EMBL" id="OXB53706.1"/>
    </source>
</evidence>
<dbReference type="Gene3D" id="1.10.220.10">
    <property type="entry name" value="Annexin"/>
    <property type="match status" value="4"/>
</dbReference>
<evidence type="ECO:0000256" key="5">
    <source>
        <dbReference type="ARBA" id="ARBA00022990"/>
    </source>
</evidence>
<dbReference type="PANTHER" id="PTHR10502">
    <property type="entry name" value="ANNEXIN"/>
    <property type="match status" value="1"/>
</dbReference>
<dbReference type="InterPro" id="IPR018502">
    <property type="entry name" value="Annexin_repeat"/>
</dbReference>
<keyword evidence="4 11" id="KW-0106">Calcium</keyword>
<dbReference type="InterPro" id="IPR018252">
    <property type="entry name" value="Annexin_repeat_CS"/>
</dbReference>
<keyword evidence="7 11" id="KW-0041">Annexin</keyword>
<keyword evidence="13" id="KW-1185">Reference proteome</keyword>
<name>A0A226MEJ1_CALSU</name>
<dbReference type="FunFam" id="1.10.220.10:FF:000003">
    <property type="entry name" value="Annexin"/>
    <property type="match status" value="1"/>
</dbReference>
<dbReference type="EMBL" id="MCFN01001088">
    <property type="protein sequence ID" value="OXB53706.1"/>
    <property type="molecule type" value="Genomic_DNA"/>
</dbReference>
<keyword evidence="8 11" id="KW-0111">Calcium/phospholipid-binding</keyword>
<keyword evidence="6" id="KW-0472">Membrane</keyword>
<evidence type="ECO:0000256" key="7">
    <source>
        <dbReference type="ARBA" id="ARBA00023216"/>
    </source>
</evidence>
<evidence type="ECO:0000256" key="8">
    <source>
        <dbReference type="ARBA" id="ARBA00023302"/>
    </source>
</evidence>
<dbReference type="PRINTS" id="PR00200">
    <property type="entry name" value="ANNEXINIV"/>
</dbReference>
<evidence type="ECO:0000256" key="4">
    <source>
        <dbReference type="ARBA" id="ARBA00022837"/>
    </source>
</evidence>
<dbReference type="SMART" id="SM00335">
    <property type="entry name" value="ANX"/>
    <property type="match status" value="4"/>
</dbReference>
<keyword evidence="9" id="KW-0968">Cytoplasmic vesicle</keyword>
<keyword evidence="3 11" id="KW-0677">Repeat</keyword>
<dbReference type="SUPFAM" id="SSF47874">
    <property type="entry name" value="Annexin"/>
    <property type="match status" value="1"/>
</dbReference>
<proteinExistence type="inferred from homology"/>
<comment type="domain">
    <text evidence="11">A pair of annexin repeats may form one binding site for calcium and phospholipid.</text>
</comment>
<dbReference type="PANTHER" id="PTHR10502:SF28">
    <property type="entry name" value="ANNEXIN A4"/>
    <property type="match status" value="1"/>
</dbReference>
<dbReference type="GO" id="GO:0055074">
    <property type="term" value="P:calcium ion homeostasis"/>
    <property type="evidence" value="ECO:0007669"/>
    <property type="project" value="UniProtKB-ARBA"/>
</dbReference>
<dbReference type="PROSITE" id="PS00223">
    <property type="entry name" value="ANNEXIN_1"/>
    <property type="match status" value="2"/>
</dbReference>
<evidence type="ECO:0000256" key="3">
    <source>
        <dbReference type="ARBA" id="ARBA00022737"/>
    </source>
</evidence>
<comment type="similarity">
    <text evidence="1 11">Belongs to the annexin family.</text>
</comment>
<gene>
    <name evidence="12" type="ORF">ASZ78_003279</name>
</gene>
<evidence type="ECO:0000256" key="1">
    <source>
        <dbReference type="ARBA" id="ARBA00007831"/>
    </source>
</evidence>
<keyword evidence="5" id="KW-0007">Acetylation</keyword>
<dbReference type="Proteomes" id="UP000198323">
    <property type="component" value="Unassembled WGS sequence"/>
</dbReference>
<dbReference type="InterPro" id="IPR002391">
    <property type="entry name" value="ANX4"/>
</dbReference>
<evidence type="ECO:0000256" key="2">
    <source>
        <dbReference type="ARBA" id="ARBA00022553"/>
    </source>
</evidence>
<dbReference type="FunFam" id="1.10.220.10:FF:000005">
    <property type="entry name" value="Annexin"/>
    <property type="match status" value="1"/>
</dbReference>
<comment type="caution">
    <text evidence="12">The sequence shown here is derived from an EMBL/GenBank/DDBJ whole genome shotgun (WGS) entry which is preliminary data.</text>
</comment>
<sequence>MAPARLPAALPRAMRLLRFQGPGAAGPRLGLEEEEGGDVVDLSEAEPALPRSMRAFLESGEHGLEAARRLVDLNNKRLTKNSSDGTDEDAIIEILTKLNVSQRQQVLITYKSTIGRDLIDDLKSELSGNFERVIIGMMTPTTMYDVQELRRAVKGAGTDEGCLIEILASRTNEEIRRINENYKLQYSCSLEDDIISDTSSMFRRVLVSLATGNRDEGTYVDDALAQQDAQSLYEAGEKKWGTDEVQFMSILCTRNRYHLLRVFDVYRGIANKDVTDSIKSEMSGDLEDALLAVVKCMRNKPAYFAERLYKSMKGLGTDDNTLIRVMVSRSEIDMLDIRREFLTMYGKSLYSFIKGDCSGDYRKVLLKLCGGED</sequence>
<dbReference type="FunFam" id="1.10.220.10:FF:000002">
    <property type="entry name" value="Annexin"/>
    <property type="match status" value="1"/>
</dbReference>
<dbReference type="GO" id="GO:0005886">
    <property type="term" value="C:plasma membrane"/>
    <property type="evidence" value="ECO:0007669"/>
    <property type="project" value="TreeGrafter"/>
</dbReference>
<reference evidence="12 13" key="1">
    <citation type="submission" date="2016-07" db="EMBL/GenBank/DDBJ databases">
        <title>Disparate Historic Effective Population Sizes Predicted by Modern Levels of Genome Diversity for the Scaled Quail (Callipepla squamata) and the Northern Bobwhite (Colinus virginianus): Inferences from First and Second Generation Draft Genome Assemblies for Sympatric New World Quail.</title>
        <authorList>
            <person name="Oldeschulte D.L."/>
            <person name="Halley Y.A."/>
            <person name="Bhattarai E.K."/>
            <person name="Brashear W.A."/>
            <person name="Hill J."/>
            <person name="Metz R.P."/>
            <person name="Johnson C.D."/>
            <person name="Rollins D."/>
            <person name="Peterson M.J."/>
            <person name="Bickhart D.M."/>
            <person name="Decker J.E."/>
            <person name="Seabury C.M."/>
        </authorList>
    </citation>
    <scope>NUCLEOTIDE SEQUENCE [LARGE SCALE GENOMIC DNA]</scope>
    <source>
        <strain evidence="12 13">Texas</strain>
        <tissue evidence="12">Leg muscle</tissue>
    </source>
</reference>
<keyword evidence="2" id="KW-0597">Phosphoprotein</keyword>
<comment type="subcellular location">
    <subcellularLocation>
        <location evidence="10">Zymogen granule membrane</location>
        <topology evidence="10">Peripheral membrane protein</topology>
    </subcellularLocation>
</comment>
<dbReference type="Pfam" id="PF00191">
    <property type="entry name" value="Annexin"/>
    <property type="match status" value="4"/>
</dbReference>
<organism evidence="12 13">
    <name type="scientific">Callipepla squamata</name>
    <name type="common">Scaled quail</name>
    <dbReference type="NCBI Taxonomy" id="9009"/>
    <lineage>
        <taxon>Eukaryota</taxon>
        <taxon>Metazoa</taxon>
        <taxon>Chordata</taxon>
        <taxon>Craniata</taxon>
        <taxon>Vertebrata</taxon>
        <taxon>Euteleostomi</taxon>
        <taxon>Archelosauria</taxon>
        <taxon>Archosauria</taxon>
        <taxon>Dinosauria</taxon>
        <taxon>Saurischia</taxon>
        <taxon>Theropoda</taxon>
        <taxon>Coelurosauria</taxon>
        <taxon>Aves</taxon>
        <taxon>Neognathae</taxon>
        <taxon>Galloanserae</taxon>
        <taxon>Galliformes</taxon>
        <taxon>Odontophoridae</taxon>
        <taxon>Callipepla</taxon>
    </lineage>
</organism>
<dbReference type="InterPro" id="IPR037104">
    <property type="entry name" value="Annexin_sf"/>
</dbReference>
<evidence type="ECO:0000313" key="13">
    <source>
        <dbReference type="Proteomes" id="UP000198323"/>
    </source>
</evidence>
<evidence type="ECO:0000256" key="6">
    <source>
        <dbReference type="ARBA" id="ARBA00023136"/>
    </source>
</evidence>
<dbReference type="OrthoDB" id="37886at2759"/>
<protein>
    <recommendedName>
        <fullName evidence="11">Annexin</fullName>
    </recommendedName>
</protein>